<dbReference type="Proteomes" id="UP001198893">
    <property type="component" value="Unassembled WGS sequence"/>
</dbReference>
<dbReference type="EMBL" id="JAJEQW010000023">
    <property type="protein sequence ID" value="MCC2243464.1"/>
    <property type="molecule type" value="Genomic_DNA"/>
</dbReference>
<evidence type="ECO:0000313" key="1">
    <source>
        <dbReference type="EMBL" id="MCC2243464.1"/>
    </source>
</evidence>
<protein>
    <submittedName>
        <fullName evidence="1">Uncharacterized protein</fullName>
    </submittedName>
</protein>
<organism evidence="1 2">
    <name type="scientific">Roseburia amylophila</name>
    <dbReference type="NCBI Taxonomy" id="2981794"/>
    <lineage>
        <taxon>Bacteria</taxon>
        <taxon>Bacillati</taxon>
        <taxon>Bacillota</taxon>
        <taxon>Clostridia</taxon>
        <taxon>Lachnospirales</taxon>
        <taxon>Lachnospiraceae</taxon>
        <taxon>Roseburia</taxon>
    </lineage>
</organism>
<name>A0AAW4WG04_9FIRM</name>
<comment type="caution">
    <text evidence="1">The sequence shown here is derived from an EMBL/GenBank/DDBJ whole genome shotgun (WGS) entry which is preliminary data.</text>
</comment>
<sequence length="171" mass="19844">MEINSNHSTYGAAFRQKPIFFMSGKETVAFFEGKLKKNMTLQEDTCTLGSNDTYRRQHTTYEVSDKKKGSTFLDLDFLIKDETSSLKGNLSDKKDVDFYNFSIPFNRTIQNYFGVQIYMDMPEGCDYDLTLYDEYGNQVGKAEWDGEGRKTLTIPNWDTNTNKYCIKIENK</sequence>
<dbReference type="AlphaFoldDB" id="A0AAW4WG04"/>
<feature type="non-terminal residue" evidence="1">
    <location>
        <position position="171"/>
    </location>
</feature>
<dbReference type="Gene3D" id="2.60.120.380">
    <property type="match status" value="1"/>
</dbReference>
<gene>
    <name evidence="1" type="ORF">LKD47_14370</name>
</gene>
<accession>A0AAW4WG04</accession>
<reference evidence="1" key="1">
    <citation type="submission" date="2021-10" db="EMBL/GenBank/DDBJ databases">
        <title>Anaerobic single-cell dispensing facilitates the cultivation of human gut bacteria.</title>
        <authorList>
            <person name="Afrizal A."/>
        </authorList>
    </citation>
    <scope>NUCLEOTIDE SEQUENCE</scope>
    <source>
        <strain evidence="1">CLA-AA-H204</strain>
    </source>
</reference>
<proteinExistence type="predicted"/>
<evidence type="ECO:0000313" key="2">
    <source>
        <dbReference type="Proteomes" id="UP001198893"/>
    </source>
</evidence>